<proteinExistence type="predicted"/>
<dbReference type="Proteomes" id="UP000185003">
    <property type="component" value="Unassembled WGS sequence"/>
</dbReference>
<dbReference type="GO" id="GO:0016989">
    <property type="term" value="F:sigma factor antagonist activity"/>
    <property type="evidence" value="ECO:0007669"/>
    <property type="project" value="TreeGrafter"/>
</dbReference>
<dbReference type="Gene3D" id="3.55.50.30">
    <property type="match status" value="1"/>
</dbReference>
<dbReference type="Pfam" id="PF04773">
    <property type="entry name" value="FecR"/>
    <property type="match status" value="1"/>
</dbReference>
<keyword evidence="1" id="KW-0812">Transmembrane</keyword>
<dbReference type="InterPro" id="IPR032508">
    <property type="entry name" value="FecR_C"/>
</dbReference>
<organism evidence="4 5">
    <name type="scientific">Chitinophaga niabensis</name>
    <dbReference type="NCBI Taxonomy" id="536979"/>
    <lineage>
        <taxon>Bacteria</taxon>
        <taxon>Pseudomonadati</taxon>
        <taxon>Bacteroidota</taxon>
        <taxon>Chitinophagia</taxon>
        <taxon>Chitinophagales</taxon>
        <taxon>Chitinophagaceae</taxon>
        <taxon>Chitinophaga</taxon>
    </lineage>
</organism>
<keyword evidence="1" id="KW-1133">Transmembrane helix</keyword>
<dbReference type="PIRSF" id="PIRSF018266">
    <property type="entry name" value="FecR"/>
    <property type="match status" value="1"/>
</dbReference>
<name>A0A1N6JCC5_9BACT</name>
<dbReference type="Gene3D" id="2.60.120.1440">
    <property type="match status" value="1"/>
</dbReference>
<evidence type="ECO:0000256" key="1">
    <source>
        <dbReference type="SAM" id="Phobius"/>
    </source>
</evidence>
<reference evidence="4 5" key="1">
    <citation type="submission" date="2016-11" db="EMBL/GenBank/DDBJ databases">
        <authorList>
            <person name="Jaros S."/>
            <person name="Januszkiewicz K."/>
            <person name="Wedrychowicz H."/>
        </authorList>
    </citation>
    <scope>NUCLEOTIDE SEQUENCE [LARGE SCALE GENOMIC DNA]</scope>
    <source>
        <strain evidence="4 5">DSM 24787</strain>
    </source>
</reference>
<evidence type="ECO:0000313" key="5">
    <source>
        <dbReference type="Proteomes" id="UP000185003"/>
    </source>
</evidence>
<sequence length="363" mass="40485">MTDNNYSDIQDLISLELAGQTSASEKKYLHDLIQNDEAVRKIWEERSTYHASMAHAYESVNRQAAWKGVASRTISRRRPVYRAIAVAAAACVVAVISVYTFYPSKHTQTFDHSAAHLTLANGEVIDLRSPQKNIAIPNGATVSNVDRSLSYTGGPGSGEMNELWAPAGSDYKIELSDGTEIWLNSMTRLRFPFQFTGNTREIAIEGEAYIKVAKDAAKPFIVHLPSGDVTVLGTAFNVNTYERTAVALVQGSVQVKMQSQTILLKPGEQAVYDGSLITNKFEREEVLSWMEGLHMFNNASLAEIVKVLPRWYGVEVVLDDASTAQSRFTGYIDRKRPISEFLHEIKATTEADYYYKDGVLHFR</sequence>
<accession>A0A1N6JCC5</accession>
<dbReference type="AlphaFoldDB" id="A0A1N6JCC5"/>
<protein>
    <submittedName>
        <fullName evidence="4">FecR protein</fullName>
    </submittedName>
</protein>
<dbReference type="PANTHER" id="PTHR30273:SF2">
    <property type="entry name" value="PROTEIN FECR"/>
    <property type="match status" value="1"/>
</dbReference>
<evidence type="ECO:0000259" key="3">
    <source>
        <dbReference type="Pfam" id="PF16344"/>
    </source>
</evidence>
<dbReference type="EMBL" id="FSRA01000002">
    <property type="protein sequence ID" value="SIO41766.1"/>
    <property type="molecule type" value="Genomic_DNA"/>
</dbReference>
<keyword evidence="1" id="KW-0472">Membrane</keyword>
<dbReference type="Pfam" id="PF16344">
    <property type="entry name" value="FecR_C"/>
    <property type="match status" value="1"/>
</dbReference>
<dbReference type="InterPro" id="IPR006860">
    <property type="entry name" value="FecR"/>
</dbReference>
<feature type="domain" description="FecR protein" evidence="2">
    <location>
        <begin position="163"/>
        <end position="254"/>
    </location>
</feature>
<dbReference type="InterPro" id="IPR012373">
    <property type="entry name" value="Ferrdict_sens_TM"/>
</dbReference>
<dbReference type="PANTHER" id="PTHR30273">
    <property type="entry name" value="PERIPLASMIC SIGNAL SENSOR AND SIGMA FACTOR ACTIVATOR FECR-RELATED"/>
    <property type="match status" value="1"/>
</dbReference>
<feature type="transmembrane region" description="Helical" evidence="1">
    <location>
        <begin position="80"/>
        <end position="102"/>
    </location>
</feature>
<dbReference type="OrthoDB" id="643697at2"/>
<keyword evidence="5" id="KW-1185">Reference proteome</keyword>
<dbReference type="STRING" id="536979.SAMN04488055_3841"/>
<gene>
    <name evidence="4" type="ORF">SAMN04488055_3841</name>
</gene>
<evidence type="ECO:0000259" key="2">
    <source>
        <dbReference type="Pfam" id="PF04773"/>
    </source>
</evidence>
<evidence type="ECO:0000313" key="4">
    <source>
        <dbReference type="EMBL" id="SIO41766.1"/>
    </source>
</evidence>
<dbReference type="RefSeq" id="WP_074241055.1">
    <property type="nucleotide sequence ID" value="NZ_FSRA01000002.1"/>
</dbReference>
<feature type="domain" description="Protein FecR C-terminal" evidence="3">
    <location>
        <begin position="295"/>
        <end position="357"/>
    </location>
</feature>